<evidence type="ECO:0000256" key="1">
    <source>
        <dbReference type="ARBA" id="ARBA00001974"/>
    </source>
</evidence>
<dbReference type="InterPro" id="IPR002938">
    <property type="entry name" value="FAD-bd"/>
</dbReference>
<comment type="cofactor">
    <cofactor evidence="1">
        <name>FAD</name>
        <dbReference type="ChEBI" id="CHEBI:57692"/>
    </cofactor>
</comment>
<dbReference type="AlphaFoldDB" id="A0A1J8Q6K4"/>
<proteinExistence type="inferred from homology"/>
<dbReference type="PRINTS" id="PR00420">
    <property type="entry name" value="RNGMNOXGNASE"/>
</dbReference>
<dbReference type="InterPro" id="IPR036188">
    <property type="entry name" value="FAD/NAD-bd_sf"/>
</dbReference>
<dbReference type="GO" id="GO:0016709">
    <property type="term" value="F:oxidoreductase activity, acting on paired donors, with incorporation or reduction of molecular oxygen, NAD(P)H as one donor, and incorporation of one atom of oxygen"/>
    <property type="evidence" value="ECO:0007669"/>
    <property type="project" value="UniProtKB-ARBA"/>
</dbReference>
<dbReference type="Pfam" id="PF01494">
    <property type="entry name" value="FAD_binding_3"/>
    <property type="match status" value="1"/>
</dbReference>
<dbReference type="PANTHER" id="PTHR43004">
    <property type="entry name" value="TRK SYSTEM POTASSIUM UPTAKE PROTEIN"/>
    <property type="match status" value="1"/>
</dbReference>
<evidence type="ECO:0000256" key="3">
    <source>
        <dbReference type="ARBA" id="ARBA00022630"/>
    </source>
</evidence>
<evidence type="ECO:0000256" key="4">
    <source>
        <dbReference type="ARBA" id="ARBA00022827"/>
    </source>
</evidence>
<dbReference type="EMBL" id="LVVM01002466">
    <property type="protein sequence ID" value="OJA16661.1"/>
    <property type="molecule type" value="Genomic_DNA"/>
</dbReference>
<dbReference type="InterPro" id="IPR050641">
    <property type="entry name" value="RIFMO-like"/>
</dbReference>
<comment type="similarity">
    <text evidence="2">Belongs to the PheA/TfdB FAD monooxygenase family.</text>
</comment>
<evidence type="ECO:0000256" key="2">
    <source>
        <dbReference type="ARBA" id="ARBA00007801"/>
    </source>
</evidence>
<dbReference type="PANTHER" id="PTHR43004:SF19">
    <property type="entry name" value="BINDING MONOOXYGENASE, PUTATIVE (JCVI)-RELATED"/>
    <property type="match status" value="1"/>
</dbReference>
<keyword evidence="8" id="KW-1185">Reference proteome</keyword>
<protein>
    <recommendedName>
        <fullName evidence="6">FAD-binding domain-containing protein</fullName>
    </recommendedName>
</protein>
<keyword evidence="3" id="KW-0285">Flavoprotein</keyword>
<dbReference type="InterPro" id="IPR038220">
    <property type="entry name" value="PHOX_C_sf"/>
</dbReference>
<evidence type="ECO:0000313" key="8">
    <source>
        <dbReference type="Proteomes" id="UP000183567"/>
    </source>
</evidence>
<dbReference type="GO" id="GO:0071949">
    <property type="term" value="F:FAD binding"/>
    <property type="evidence" value="ECO:0007669"/>
    <property type="project" value="InterPro"/>
</dbReference>
<sequence>MHYNHPPVGAGPVGLVAALTLLQNDIPVRIIEKDPNPRIGQRGAGIWPRTLELFNFLDVPEINDQGNPFPLIRSYKLGTMEPLQVERMFPLTEPTPAIPFYVPKLLGQQVSEEILRRHLEKHSCFVEAGTELRSFKQSDEEVTVVLAKKQGDDEILETFTTKWMIGAKGIVRKQLGLTFQGETREDFHIVTGDIRLTGPGLDRVHWHRFGSFSGRAIALRPTDEIAEDGWQFFILGPDLDIGKIAQSEKLIFETLASMIDTEITFHELVWVTEYRPNVRMVNKFSEGQVFVADAAHVHSPTGGQGLNSGVQDAFNLGWKLALVEKGLAHKSLLETYSTERLPIISDMLEVTTSILSNAVKTGSTAGWANTVLFMLGIHYHFSSIVLDEFATPTEEKPTNTYMVLDETHLKAGDRAPDAPKLLHVYPGKSDMMTLFSLYRPWYHTVLVFAPSPADATPILAALERYDKSVVQSAIILPSPAPATPITSPTSLVLVDQEGHAYSAYLVESNQTKVFVIRPDGVIGAVVHGSEGVKKYFSKIFREM</sequence>
<feature type="domain" description="FAD-binding" evidence="6">
    <location>
        <begin position="8"/>
        <end position="349"/>
    </location>
</feature>
<evidence type="ECO:0000313" key="7">
    <source>
        <dbReference type="EMBL" id="OJA16661.1"/>
    </source>
</evidence>
<dbReference type="OrthoDB" id="2690153at2759"/>
<keyword evidence="5" id="KW-0560">Oxidoreductase</keyword>
<dbReference type="Gene3D" id="3.30.70.2450">
    <property type="match status" value="1"/>
</dbReference>
<dbReference type="InterPro" id="IPR036249">
    <property type="entry name" value="Thioredoxin-like_sf"/>
</dbReference>
<comment type="caution">
    <text evidence="7">The sequence shown here is derived from an EMBL/GenBank/DDBJ whole genome shotgun (WGS) entry which is preliminary data.</text>
</comment>
<dbReference type="SUPFAM" id="SSF51905">
    <property type="entry name" value="FAD/NAD(P)-binding domain"/>
    <property type="match status" value="1"/>
</dbReference>
<keyword evidence="4" id="KW-0274">FAD</keyword>
<dbReference type="Proteomes" id="UP000183567">
    <property type="component" value="Unassembled WGS sequence"/>
</dbReference>
<evidence type="ECO:0000256" key="5">
    <source>
        <dbReference type="ARBA" id="ARBA00023002"/>
    </source>
</evidence>
<evidence type="ECO:0000259" key="6">
    <source>
        <dbReference type="Pfam" id="PF01494"/>
    </source>
</evidence>
<dbReference type="SUPFAM" id="SSF52833">
    <property type="entry name" value="Thioredoxin-like"/>
    <property type="match status" value="1"/>
</dbReference>
<dbReference type="Gene3D" id="3.50.50.60">
    <property type="entry name" value="FAD/NAD(P)-binding domain"/>
    <property type="match status" value="1"/>
</dbReference>
<reference evidence="7 8" key="1">
    <citation type="submission" date="2016-03" db="EMBL/GenBank/DDBJ databases">
        <title>Comparative genomics of the ectomycorrhizal sister species Rhizopogon vinicolor and Rhizopogon vesiculosus (Basidiomycota: Boletales) reveals a divergence of the mating type B locus.</title>
        <authorList>
            <person name="Mujic A.B."/>
            <person name="Kuo A."/>
            <person name="Tritt A."/>
            <person name="Lipzen A."/>
            <person name="Chen C."/>
            <person name="Johnson J."/>
            <person name="Sharma A."/>
            <person name="Barry K."/>
            <person name="Grigoriev I.V."/>
            <person name="Spatafora J.W."/>
        </authorList>
    </citation>
    <scope>NUCLEOTIDE SEQUENCE [LARGE SCALE GENOMIC DNA]</scope>
    <source>
        <strain evidence="7 8">AM-OR11-056</strain>
    </source>
</reference>
<accession>A0A1J8Q6K4</accession>
<dbReference type="Gene3D" id="3.40.30.20">
    <property type="match status" value="1"/>
</dbReference>
<dbReference type="STRING" id="180088.A0A1J8Q6K4"/>
<gene>
    <name evidence="7" type="ORF">AZE42_09262</name>
</gene>
<name>A0A1J8Q6K4_9AGAM</name>
<organism evidence="7 8">
    <name type="scientific">Rhizopogon vesiculosus</name>
    <dbReference type="NCBI Taxonomy" id="180088"/>
    <lineage>
        <taxon>Eukaryota</taxon>
        <taxon>Fungi</taxon>
        <taxon>Dikarya</taxon>
        <taxon>Basidiomycota</taxon>
        <taxon>Agaricomycotina</taxon>
        <taxon>Agaricomycetes</taxon>
        <taxon>Agaricomycetidae</taxon>
        <taxon>Boletales</taxon>
        <taxon>Suillineae</taxon>
        <taxon>Rhizopogonaceae</taxon>
        <taxon>Rhizopogon</taxon>
    </lineage>
</organism>